<gene>
    <name evidence="3" type="ORF">HJG44_13560</name>
</gene>
<feature type="compositionally biased region" description="Low complexity" evidence="1">
    <location>
        <begin position="114"/>
        <end position="133"/>
    </location>
</feature>
<dbReference type="NCBIfam" id="TIGR01985">
    <property type="entry name" value="phasin_2"/>
    <property type="match status" value="1"/>
</dbReference>
<dbReference type="InterPro" id="IPR010234">
    <property type="entry name" value="Phasin_subfam-2"/>
</dbReference>
<evidence type="ECO:0000256" key="1">
    <source>
        <dbReference type="SAM" id="MobiDB-lite"/>
    </source>
</evidence>
<accession>A0A849I7X3</accession>
<dbReference type="EMBL" id="JABEPP010000003">
    <property type="protein sequence ID" value="NNM73411.1"/>
    <property type="molecule type" value="Genomic_DNA"/>
</dbReference>
<feature type="domain" description="Phasin" evidence="2">
    <location>
        <begin position="19"/>
        <end position="109"/>
    </location>
</feature>
<dbReference type="Proteomes" id="UP000564885">
    <property type="component" value="Unassembled WGS sequence"/>
</dbReference>
<protein>
    <submittedName>
        <fullName evidence="3">Phasin</fullName>
    </submittedName>
</protein>
<keyword evidence="4" id="KW-1185">Reference proteome</keyword>
<name>A0A849I7X3_9HYPH</name>
<feature type="region of interest" description="Disordered" evidence="1">
    <location>
        <begin position="114"/>
        <end position="143"/>
    </location>
</feature>
<sequence length="143" mass="14918">MRDFAEKSVEQARKAFDGFLSAAQKAVESIEGSTSSMQSSAADATRRTLSFAEQNITAAFDHAQRLVRAKDLQEAFQLQSDFAKAQFAAIQGQMKELGELASSAARTASSQAASAAGQAAAAARSAADQATSAMNPNRGPNEG</sequence>
<proteinExistence type="predicted"/>
<dbReference type="InterPro" id="IPR018968">
    <property type="entry name" value="Phasin"/>
</dbReference>
<dbReference type="AlphaFoldDB" id="A0A849I7X3"/>
<organism evidence="3 4">
    <name type="scientific">Enterovirga aerilata</name>
    <dbReference type="NCBI Taxonomy" id="2730920"/>
    <lineage>
        <taxon>Bacteria</taxon>
        <taxon>Pseudomonadati</taxon>
        <taxon>Pseudomonadota</taxon>
        <taxon>Alphaproteobacteria</taxon>
        <taxon>Hyphomicrobiales</taxon>
        <taxon>Methylobacteriaceae</taxon>
        <taxon>Enterovirga</taxon>
    </lineage>
</organism>
<evidence type="ECO:0000259" key="2">
    <source>
        <dbReference type="Pfam" id="PF09361"/>
    </source>
</evidence>
<dbReference type="Pfam" id="PF09361">
    <property type="entry name" value="Phasin_2"/>
    <property type="match status" value="1"/>
</dbReference>
<reference evidence="3 4" key="1">
    <citation type="submission" date="2020-04" db="EMBL/GenBank/DDBJ databases">
        <title>Enterovirga sp. isolate from soil.</title>
        <authorList>
            <person name="Chea S."/>
            <person name="Kim D.-U."/>
        </authorList>
    </citation>
    <scope>NUCLEOTIDE SEQUENCE [LARGE SCALE GENOMIC DNA]</scope>
    <source>
        <strain evidence="3 4">DB1703</strain>
    </source>
</reference>
<comment type="caution">
    <text evidence="3">The sequence shown here is derived from an EMBL/GenBank/DDBJ whole genome shotgun (WGS) entry which is preliminary data.</text>
</comment>
<evidence type="ECO:0000313" key="4">
    <source>
        <dbReference type="Proteomes" id="UP000564885"/>
    </source>
</evidence>
<evidence type="ECO:0000313" key="3">
    <source>
        <dbReference type="EMBL" id="NNM73411.1"/>
    </source>
</evidence>